<name>A0A6A3HDA3_9STRA</name>
<proteinExistence type="predicted"/>
<gene>
    <name evidence="1" type="ORF">PR002_g28260</name>
</gene>
<reference evidence="1 2" key="1">
    <citation type="submission" date="2018-09" db="EMBL/GenBank/DDBJ databases">
        <title>Genomic investigation of the strawberry pathogen Phytophthora fragariae indicates pathogenicity is determined by transcriptional variation in three key races.</title>
        <authorList>
            <person name="Adams T.M."/>
            <person name="Armitage A.D."/>
            <person name="Sobczyk M.K."/>
            <person name="Bates H.J."/>
            <person name="Dunwell J.M."/>
            <person name="Nellist C.F."/>
            <person name="Harrison R.J."/>
        </authorList>
    </citation>
    <scope>NUCLEOTIDE SEQUENCE [LARGE SCALE GENOMIC DNA]</scope>
    <source>
        <strain evidence="1 2">SCRP324</strain>
    </source>
</reference>
<dbReference type="EMBL" id="QXFU01004845">
    <property type="protein sequence ID" value="KAE8966793.1"/>
    <property type="molecule type" value="Genomic_DNA"/>
</dbReference>
<dbReference type="Proteomes" id="UP000435112">
    <property type="component" value="Unassembled WGS sequence"/>
</dbReference>
<dbReference type="OrthoDB" id="124992at2759"/>
<sequence length="176" mass="19110">MPKTCTIETKLAAVAQVEGGRTADAVATATGVHERTIRNKDDAISLASLAWRGSKVGRNVRRGFDACGLFPLSLLKMKARLNTFTRNGVPQHVQLATWLQLKPLVEEEILKLPKPPRKDSSRKRKRVHIGGRLLTHKVLQEIAAGTASSRVSMRKKLTSALPGASSATDIVESVVV</sequence>
<accession>A0A6A3HDA3</accession>
<protein>
    <submittedName>
        <fullName evidence="1">Uncharacterized protein</fullName>
    </submittedName>
</protein>
<evidence type="ECO:0000313" key="2">
    <source>
        <dbReference type="Proteomes" id="UP000435112"/>
    </source>
</evidence>
<comment type="caution">
    <text evidence="1">The sequence shown here is derived from an EMBL/GenBank/DDBJ whole genome shotgun (WGS) entry which is preliminary data.</text>
</comment>
<dbReference type="AlphaFoldDB" id="A0A6A3HDA3"/>
<organism evidence="1 2">
    <name type="scientific">Phytophthora rubi</name>
    <dbReference type="NCBI Taxonomy" id="129364"/>
    <lineage>
        <taxon>Eukaryota</taxon>
        <taxon>Sar</taxon>
        <taxon>Stramenopiles</taxon>
        <taxon>Oomycota</taxon>
        <taxon>Peronosporomycetes</taxon>
        <taxon>Peronosporales</taxon>
        <taxon>Peronosporaceae</taxon>
        <taxon>Phytophthora</taxon>
    </lineage>
</organism>
<dbReference type="Gene3D" id="1.10.10.10">
    <property type="entry name" value="Winged helix-like DNA-binding domain superfamily/Winged helix DNA-binding domain"/>
    <property type="match status" value="1"/>
</dbReference>
<dbReference type="InterPro" id="IPR036388">
    <property type="entry name" value="WH-like_DNA-bd_sf"/>
</dbReference>
<evidence type="ECO:0000313" key="1">
    <source>
        <dbReference type="EMBL" id="KAE8966793.1"/>
    </source>
</evidence>